<dbReference type="CDD" id="cd15607">
    <property type="entry name" value="PHD2_KDM5B"/>
    <property type="match status" value="1"/>
</dbReference>
<organism evidence="25 26">
    <name type="scientific">Marmota monax</name>
    <name type="common">Woodchuck</name>
    <dbReference type="NCBI Taxonomy" id="9995"/>
    <lineage>
        <taxon>Eukaryota</taxon>
        <taxon>Metazoa</taxon>
        <taxon>Chordata</taxon>
        <taxon>Craniata</taxon>
        <taxon>Vertebrata</taxon>
        <taxon>Euteleostomi</taxon>
        <taxon>Mammalia</taxon>
        <taxon>Eutheria</taxon>
        <taxon>Euarchontoglires</taxon>
        <taxon>Glires</taxon>
        <taxon>Rodentia</taxon>
        <taxon>Sciuromorpha</taxon>
        <taxon>Sciuridae</taxon>
        <taxon>Xerinae</taxon>
        <taxon>Marmotini</taxon>
        <taxon>Marmota</taxon>
    </lineage>
</organism>
<evidence type="ECO:0000256" key="13">
    <source>
        <dbReference type="ARBA" id="ARBA00022853"/>
    </source>
</evidence>
<feature type="region of interest" description="Disordered" evidence="20">
    <location>
        <begin position="143"/>
        <end position="173"/>
    </location>
</feature>
<dbReference type="FunFam" id="2.60.120.650:FF:000035">
    <property type="entry name" value="PHD transcription factor Rum1"/>
    <property type="match status" value="1"/>
</dbReference>
<evidence type="ECO:0000256" key="11">
    <source>
        <dbReference type="ARBA" id="ARBA00022833"/>
    </source>
</evidence>
<keyword evidence="26" id="KW-1185">Reference proteome</keyword>
<dbReference type="InterPro" id="IPR001965">
    <property type="entry name" value="Znf_PHD"/>
</dbReference>
<dbReference type="InterPro" id="IPR047979">
    <property type="entry name" value="KDM5B_PHD3"/>
</dbReference>
<dbReference type="InterPro" id="IPR048615">
    <property type="entry name" value="KDM5_C-hel"/>
</dbReference>
<feature type="region of interest" description="Disordered" evidence="20">
    <location>
        <begin position="1199"/>
        <end position="1219"/>
    </location>
</feature>
<dbReference type="InterPro" id="IPR019786">
    <property type="entry name" value="Zinc_finger_PHD-type_CS"/>
</dbReference>
<keyword evidence="7" id="KW-0597">Phosphoprotein</keyword>
<dbReference type="Proteomes" id="UP000335636">
    <property type="component" value="Unassembled WGS sequence"/>
</dbReference>
<evidence type="ECO:0000256" key="3">
    <source>
        <dbReference type="ARBA" id="ARBA00006801"/>
    </source>
</evidence>
<feature type="domain" description="PHD-type" evidence="21">
    <location>
        <begin position="1077"/>
        <end position="1125"/>
    </location>
</feature>
<dbReference type="GO" id="GO:0003677">
    <property type="term" value="F:DNA binding"/>
    <property type="evidence" value="ECO:0007669"/>
    <property type="project" value="InterPro"/>
</dbReference>
<feature type="compositionally biased region" description="Basic and acidic residues" evidence="20">
    <location>
        <begin position="145"/>
        <end position="157"/>
    </location>
</feature>
<dbReference type="EMBL" id="CABDUW010000072">
    <property type="protein sequence ID" value="VTJ56959.1"/>
    <property type="molecule type" value="Genomic_DNA"/>
</dbReference>
<dbReference type="GO" id="GO:0008270">
    <property type="term" value="F:zinc ion binding"/>
    <property type="evidence" value="ECO:0007669"/>
    <property type="project" value="UniProtKB-KW"/>
</dbReference>
<dbReference type="InterPro" id="IPR013083">
    <property type="entry name" value="Znf_RING/FYVE/PHD"/>
</dbReference>
<dbReference type="GO" id="GO:0034647">
    <property type="term" value="F:histone H3K4me/H3K4me2/H3K4me3 demethylase activity"/>
    <property type="evidence" value="ECO:0007669"/>
    <property type="project" value="UniProtKB-EC"/>
</dbReference>
<feature type="domain" description="ARID" evidence="22">
    <location>
        <begin position="97"/>
        <end position="193"/>
    </location>
</feature>
<accession>A0A5E4AJT4</accession>
<evidence type="ECO:0000256" key="12">
    <source>
        <dbReference type="ARBA" id="ARBA00022843"/>
    </source>
</evidence>
<dbReference type="GO" id="GO:0005654">
    <property type="term" value="C:nucleoplasm"/>
    <property type="evidence" value="ECO:0007669"/>
    <property type="project" value="UniProtKB-ARBA"/>
</dbReference>
<dbReference type="Pfam" id="PF08429">
    <property type="entry name" value="PLU-1"/>
    <property type="match status" value="2"/>
</dbReference>
<dbReference type="InterPro" id="IPR036431">
    <property type="entry name" value="ARID_dom_sf"/>
</dbReference>
<dbReference type="InterPro" id="IPR003349">
    <property type="entry name" value="JmjN"/>
</dbReference>
<evidence type="ECO:0000256" key="10">
    <source>
        <dbReference type="ARBA" id="ARBA00022771"/>
    </source>
</evidence>
<evidence type="ECO:0000256" key="16">
    <source>
        <dbReference type="ARBA" id="ARBA00023004"/>
    </source>
</evidence>
<dbReference type="PANTHER" id="PTHR10694">
    <property type="entry name" value="LYSINE-SPECIFIC DEMETHYLASE"/>
    <property type="match status" value="1"/>
</dbReference>
<keyword evidence="6" id="KW-1017">Isopeptide bond</keyword>
<dbReference type="GO" id="GO:0000785">
    <property type="term" value="C:chromatin"/>
    <property type="evidence" value="ECO:0007669"/>
    <property type="project" value="TreeGrafter"/>
</dbReference>
<keyword evidence="8" id="KW-0479">Metal-binding</keyword>
<dbReference type="SUPFAM" id="SSF46774">
    <property type="entry name" value="ARID-like"/>
    <property type="match status" value="1"/>
</dbReference>
<evidence type="ECO:0000256" key="14">
    <source>
        <dbReference type="ARBA" id="ARBA00022964"/>
    </source>
</evidence>
<dbReference type="SUPFAM" id="SSF51197">
    <property type="entry name" value="Clavaminate synthase-like"/>
    <property type="match status" value="1"/>
</dbReference>
<evidence type="ECO:0000256" key="15">
    <source>
        <dbReference type="ARBA" id="ARBA00023002"/>
    </source>
</evidence>
<evidence type="ECO:0000256" key="6">
    <source>
        <dbReference type="ARBA" id="ARBA00022499"/>
    </source>
</evidence>
<dbReference type="PANTHER" id="PTHR10694:SF3">
    <property type="entry name" value="LYSINE-SPECIFIC DEMETHYLASE 5B"/>
    <property type="match status" value="1"/>
</dbReference>
<dbReference type="Gene3D" id="3.30.40.10">
    <property type="entry name" value="Zinc/RING finger domain, C3HC4 (zinc finger)"/>
    <property type="match status" value="2"/>
</dbReference>
<keyword evidence="14" id="KW-0223">Dioxygenase</keyword>
<feature type="domain" description="JmjN" evidence="23">
    <location>
        <begin position="32"/>
        <end position="73"/>
    </location>
</feature>
<feature type="compositionally biased region" description="Basic and acidic residues" evidence="20">
    <location>
        <begin position="1290"/>
        <end position="1302"/>
    </location>
</feature>
<feature type="region of interest" description="Disordered" evidence="20">
    <location>
        <begin position="1"/>
        <end position="22"/>
    </location>
</feature>
<dbReference type="InterPro" id="IPR019787">
    <property type="entry name" value="Znf_PHD-finger"/>
</dbReference>
<dbReference type="InterPro" id="IPR001606">
    <property type="entry name" value="ARID_dom"/>
</dbReference>
<dbReference type="InterPro" id="IPR003347">
    <property type="entry name" value="JmjC_dom"/>
</dbReference>
<comment type="similarity">
    <text evidence="3">Belongs to the JARID1 histone demethylase family.</text>
</comment>
<evidence type="ECO:0000256" key="4">
    <source>
        <dbReference type="ARBA" id="ARBA00012902"/>
    </source>
</evidence>
<dbReference type="InterPro" id="IPR013637">
    <property type="entry name" value="Lys_sp_deMease-like_dom"/>
</dbReference>
<dbReference type="FunFam" id="3.30.40.10:FF:000200">
    <property type="entry name" value="Lysine-specific demethylase 5B"/>
    <property type="match status" value="1"/>
</dbReference>
<evidence type="ECO:0000259" key="24">
    <source>
        <dbReference type="PROSITE" id="PS51184"/>
    </source>
</evidence>
<dbReference type="PROSITE" id="PS50016">
    <property type="entry name" value="ZF_PHD_2"/>
    <property type="match status" value="3"/>
</dbReference>
<dbReference type="SMART" id="SM00545">
    <property type="entry name" value="JmjN"/>
    <property type="match status" value="1"/>
</dbReference>
<evidence type="ECO:0000256" key="20">
    <source>
        <dbReference type="SAM" id="MobiDB-lite"/>
    </source>
</evidence>
<comment type="subcellular location">
    <subcellularLocation>
        <location evidence="2">Nucleus</location>
    </subcellularLocation>
</comment>
<evidence type="ECO:0000256" key="18">
    <source>
        <dbReference type="ARBA" id="ARBA00048734"/>
    </source>
</evidence>
<keyword evidence="11" id="KW-0862">Zinc</keyword>
<dbReference type="GO" id="GO:0006355">
    <property type="term" value="P:regulation of DNA-templated transcription"/>
    <property type="evidence" value="ECO:0007669"/>
    <property type="project" value="TreeGrafter"/>
</dbReference>
<dbReference type="Gene3D" id="2.60.120.650">
    <property type="entry name" value="Cupin"/>
    <property type="match status" value="2"/>
</dbReference>
<keyword evidence="5" id="KW-0678">Repressor</keyword>
<keyword evidence="10 19" id="KW-0863">Zinc-finger</keyword>
<feature type="domain" description="PHD-type" evidence="21">
    <location>
        <begin position="1385"/>
        <end position="1439"/>
    </location>
</feature>
<dbReference type="CDD" id="cd15687">
    <property type="entry name" value="PHD3_KDM5B"/>
    <property type="match status" value="1"/>
</dbReference>
<dbReference type="FunFam" id="2.60.120.650:FF:000001">
    <property type="entry name" value="Putative lysine-specific demethylase 5b"/>
    <property type="match status" value="1"/>
</dbReference>
<comment type="catalytic activity">
    <reaction evidence="18">
        <text>N(6),N(6),N(6)-trimethyl-L-lysyl(4)-[histone H3] + 3 2-oxoglutarate + 3 O2 = L-lysyl(4)-[histone H3] + 3 formaldehyde + 3 succinate + 3 CO2</text>
        <dbReference type="Rhea" id="RHEA:60208"/>
        <dbReference type="Rhea" id="RHEA-COMP:15537"/>
        <dbReference type="Rhea" id="RHEA-COMP:15547"/>
        <dbReference type="ChEBI" id="CHEBI:15379"/>
        <dbReference type="ChEBI" id="CHEBI:16526"/>
        <dbReference type="ChEBI" id="CHEBI:16810"/>
        <dbReference type="ChEBI" id="CHEBI:16842"/>
        <dbReference type="ChEBI" id="CHEBI:29969"/>
        <dbReference type="ChEBI" id="CHEBI:30031"/>
        <dbReference type="ChEBI" id="CHEBI:61961"/>
        <dbReference type="EC" id="1.14.11.67"/>
    </reaction>
</comment>
<evidence type="ECO:0000256" key="9">
    <source>
        <dbReference type="ARBA" id="ARBA00022737"/>
    </source>
</evidence>
<dbReference type="EC" id="1.14.11.67" evidence="4"/>
<dbReference type="Pfam" id="PF02928">
    <property type="entry name" value="zf-C5HC2"/>
    <property type="match status" value="1"/>
</dbReference>
<dbReference type="Pfam" id="PF00628">
    <property type="entry name" value="PHD"/>
    <property type="match status" value="3"/>
</dbReference>
<feature type="compositionally biased region" description="Polar residues" evidence="20">
    <location>
        <begin position="1277"/>
        <end position="1288"/>
    </location>
</feature>
<evidence type="ECO:0000313" key="26">
    <source>
        <dbReference type="Proteomes" id="UP000335636"/>
    </source>
</evidence>
<evidence type="ECO:0000259" key="22">
    <source>
        <dbReference type="PROSITE" id="PS51011"/>
    </source>
</evidence>
<dbReference type="Pfam" id="PF02373">
    <property type="entry name" value="JmjC"/>
    <property type="match status" value="1"/>
</dbReference>
<dbReference type="CDD" id="cd15603">
    <property type="entry name" value="PHD1_KDM5B"/>
    <property type="match status" value="1"/>
</dbReference>
<comment type="caution">
    <text evidence="25">The sequence shown here is derived from an EMBL/GenBank/DDBJ whole genome shotgun (WGS) entry which is preliminary data.</text>
</comment>
<evidence type="ECO:0000259" key="23">
    <source>
        <dbReference type="PROSITE" id="PS51183"/>
    </source>
</evidence>
<keyword evidence="12" id="KW-0832">Ubl conjugation</keyword>
<protein>
    <recommendedName>
        <fullName evidence="4">[histone H3]-trimethyl-L-lysine(4) demethylase</fullName>
        <ecNumber evidence="4">1.14.11.67</ecNumber>
    </recommendedName>
</protein>
<keyword evidence="15" id="KW-0560">Oxidoreductase</keyword>
<evidence type="ECO:0000256" key="19">
    <source>
        <dbReference type="PROSITE-ProRule" id="PRU00146"/>
    </source>
</evidence>
<keyword evidence="9" id="KW-0677">Repeat</keyword>
<dbReference type="InterPro" id="IPR047978">
    <property type="entry name" value="KDM5B_PHD1"/>
</dbReference>
<sequence length="1445" mass="164741">MEPATALPQGPRPALPLGSPGPLGEFLPPPECPVFEPSWEEFADPFAFIHKIRPIAEQTGICKVRPPPDWQPPFACDVDKLHFTPRIQRLNELEAQTRVKLNFLDQIAKYWELQGSTLKIPHVERKILDLFQLNKCLQKPNLTTDTKDKEYKPHDIPQRQSVQPSETCPPARRAKRMRAEAMNIKVEPEEITEARTHNLRRRMGCPTLKCENDKEMKSNIKQELTEKKDYIVESEKEKPKSRSKKSTNAVDLYVCLLCGSGNDEDRLLLCDGCDDSYHTFCLIPPLHDVPKGDWRCPKCLAQECSKPQEAFGFEQAARDYTLRTFGEMADAFKSDYFNMPVHMVPTELVEKEFWRLVSTIEEDVTVEYGADIASKEFGSGFPVRDGKIKLSPEEEEYLDSGWNLNNMPVMEQSVLAHITADICGMKLPWLYVGMCFSSFCWHIEDHWSYSINYLHWGEPKTWYGVPGYAAEQLENVMKKLAPELFVSQPDLLHQLVTIMNPNTLMTHEVPVYRTNQCAGEFVITFPRAYHSGFNQGFNFAEAVNFCTVDWLPLGRQCVEHYRLLHRYCVFSHDEMICKMASKADVLDVVVASTVQKDMAIMIEDEKALRETVRKLGVIDSERMDFELLPDDERQCIKCKTTCFMSAISCSCKPGLLVCLHHVKELCSCPPYKYKLRYRYTLDDLYPMMNALKLRAESYNEWALNVNEALEAKINKKKSLVSFKSLIEESEIKKFPDNDLLRHLRLVTQDAEKCASVAQQLLNGKRQTRYRSGGGKSQNQLTVNELRQFVTQLYALPCVLSQTPLLKDLLNRVEDFQQHSQKLLSEEMPSAAELQDLLDVSFEFDVELPQLAEMRIRLEQARWLEEVQQAYLDPSSLTLDDMRRLIDLGVGLAPYSAVEKAMARLQELLTVSEHWDDKAKSLLKARLLVTAGGRVPVLDTLIELVTRGRSIPVHLNSLPRLESLVAEVQAWKECAANTFLTENSPYSLLEVLCPRCDIGLLGLKRKQRKLKEPLPSGKKKSTKLESLSDLERALSESKETASAMATLGEARLREMEALQSLRLANEGKLLSPAQDVEMKVCLCQKAPATPMIQCELCRDAFHTSCVAVPSISQSLRIWLCPHCRRSEKPPLEKILPLLASLQRIRVRLPEGDALRYMIERTVNWQHRAQQLLSSGNLKFVQDRVGSGLLYSRWQASAGQVSETNKVSQPPGTTSFSLPDDWENRTSYLHSPFSTGRSCVPLHGISPEVNELLMEAQLLQVSLPEIQELYQTLLAKPSPAQQTDRNSPVRPSSEKNDCCRGKRDGINNLERKLKRRLEREGLSSERWDRVKKMRTPKKKKIKLSHPKDMNNLKLERERSYELVRSAETHSLPSDTSYSEQEDSEDEDAICPAASCLQPEGDEVDWVQCDGSCNQWFHQVCVGVSPEMAEKEDYICVRCTGKDAPSRK</sequence>
<dbReference type="InterPro" id="IPR004198">
    <property type="entry name" value="Znf_C5HC2"/>
</dbReference>
<feature type="compositionally biased region" description="Polar residues" evidence="20">
    <location>
        <begin position="1199"/>
        <end position="1215"/>
    </location>
</feature>
<feature type="domain" description="JmjC" evidence="24">
    <location>
        <begin position="396"/>
        <end position="562"/>
    </location>
</feature>
<name>A0A5E4AJT4_MARMO</name>
<gene>
    <name evidence="25" type="ORF">MONAX_5E026295</name>
</gene>
<dbReference type="SUPFAM" id="SSF57903">
    <property type="entry name" value="FYVE/PHD zinc finger"/>
    <property type="match status" value="3"/>
</dbReference>
<feature type="region of interest" description="Disordered" evidence="20">
    <location>
        <begin position="1362"/>
        <end position="1381"/>
    </location>
</feature>
<dbReference type="Pfam" id="PF02375">
    <property type="entry name" value="JmjN"/>
    <property type="match status" value="1"/>
</dbReference>
<comment type="cofactor">
    <cofactor evidence="1">
        <name>Fe(2+)</name>
        <dbReference type="ChEBI" id="CHEBI:29033"/>
    </cofactor>
</comment>
<dbReference type="PROSITE" id="PS51011">
    <property type="entry name" value="ARID"/>
    <property type="match status" value="1"/>
</dbReference>
<dbReference type="PROSITE" id="PS51183">
    <property type="entry name" value="JMJN"/>
    <property type="match status" value="1"/>
</dbReference>
<dbReference type="PROSITE" id="PS51184">
    <property type="entry name" value="JMJC"/>
    <property type="match status" value="1"/>
</dbReference>
<evidence type="ECO:0000256" key="1">
    <source>
        <dbReference type="ARBA" id="ARBA00001954"/>
    </source>
</evidence>
<proteinExistence type="inferred from homology"/>
<evidence type="ECO:0000256" key="5">
    <source>
        <dbReference type="ARBA" id="ARBA00022491"/>
    </source>
</evidence>
<evidence type="ECO:0000313" key="25">
    <source>
        <dbReference type="EMBL" id="VTJ56959.1"/>
    </source>
</evidence>
<keyword evidence="13" id="KW-0156">Chromatin regulator</keyword>
<evidence type="ECO:0000256" key="17">
    <source>
        <dbReference type="ARBA" id="ARBA00023242"/>
    </source>
</evidence>
<evidence type="ECO:0000256" key="7">
    <source>
        <dbReference type="ARBA" id="ARBA00022553"/>
    </source>
</evidence>
<reference evidence="25" key="1">
    <citation type="submission" date="2019-04" db="EMBL/GenBank/DDBJ databases">
        <authorList>
            <person name="Alioto T."/>
            <person name="Alioto T."/>
        </authorList>
    </citation>
    <scope>NUCLEOTIDE SEQUENCE [LARGE SCALE GENOMIC DNA]</scope>
</reference>
<feature type="domain" description="PHD-type" evidence="21">
    <location>
        <begin position="252"/>
        <end position="302"/>
    </location>
</feature>
<feature type="region of interest" description="Disordered" evidence="20">
    <location>
        <begin position="1275"/>
        <end position="1302"/>
    </location>
</feature>
<dbReference type="InterPro" id="IPR011011">
    <property type="entry name" value="Znf_FYVE_PHD"/>
</dbReference>
<dbReference type="FunFam" id="3.30.40.10:FF:000023">
    <property type="entry name" value="Lysine (K)-specific demethylase 5A"/>
    <property type="match status" value="1"/>
</dbReference>
<dbReference type="SMART" id="SM00249">
    <property type="entry name" value="PHD"/>
    <property type="match status" value="3"/>
</dbReference>
<dbReference type="PROSITE" id="PS01359">
    <property type="entry name" value="ZF_PHD_1"/>
    <property type="match status" value="2"/>
</dbReference>
<evidence type="ECO:0000259" key="21">
    <source>
        <dbReference type="PROSITE" id="PS50016"/>
    </source>
</evidence>
<keyword evidence="17" id="KW-0539">Nucleus</keyword>
<keyword evidence="16" id="KW-0408">Iron</keyword>
<evidence type="ECO:0000256" key="2">
    <source>
        <dbReference type="ARBA" id="ARBA00004123"/>
    </source>
</evidence>
<dbReference type="SMART" id="SM00558">
    <property type="entry name" value="JmjC"/>
    <property type="match status" value="1"/>
</dbReference>
<evidence type="ECO:0000256" key="8">
    <source>
        <dbReference type="ARBA" id="ARBA00022723"/>
    </source>
</evidence>
<dbReference type="Pfam" id="PF21323">
    <property type="entry name" value="KDM5_C-hel"/>
    <property type="match status" value="1"/>
</dbReference>